<dbReference type="RefSeq" id="WP_001046727.1">
    <property type="nucleotide sequence ID" value="NZ_AP026907.1"/>
</dbReference>
<comment type="catalytic activity">
    <reaction evidence="6">
        <text>Couples ATP hydrolysis with the unwinding of duplex DNA by translocating in the 3'-5' direction.</text>
        <dbReference type="EC" id="5.6.2.4"/>
    </reaction>
</comment>
<organism evidence="10 12">
    <name type="scientific">Escherichia coli</name>
    <dbReference type="NCBI Taxonomy" id="562"/>
    <lineage>
        <taxon>Bacteria</taxon>
        <taxon>Pseudomonadati</taxon>
        <taxon>Pseudomonadota</taxon>
        <taxon>Gammaproteobacteria</taxon>
        <taxon>Enterobacterales</taxon>
        <taxon>Enterobacteriaceae</taxon>
        <taxon>Escherichia</taxon>
    </lineage>
</organism>
<keyword evidence="10" id="KW-0378">Hydrolase</keyword>
<dbReference type="EMBL" id="AASXRC010000003">
    <property type="protein sequence ID" value="EFI0211616.1"/>
    <property type="molecule type" value="Genomic_DNA"/>
</dbReference>
<dbReference type="InterPro" id="IPR011545">
    <property type="entry name" value="DEAD/DEAH_box_helicase_dom"/>
</dbReference>
<dbReference type="PROSITE" id="PS51192">
    <property type="entry name" value="HELICASE_ATP_BIND_1"/>
    <property type="match status" value="1"/>
</dbReference>
<reference evidence="11 13" key="1">
    <citation type="journal article" date="2018" name="Genome Biol.">
        <title>SKESA: strategic k-mer extension for scrupulous assemblies.</title>
        <authorList>
            <person name="Souvorov A."/>
            <person name="Agarwala R."/>
            <person name="Lipman D.J."/>
        </authorList>
    </citation>
    <scope>NUCLEOTIDE SEQUENCE [LARGE SCALE GENOMIC DNA]</scope>
    <source>
        <strain evidence="11 13">TW14994</strain>
    </source>
</reference>
<comment type="caution">
    <text evidence="10">The sequence shown here is derived from an EMBL/GenBank/DDBJ whole genome shotgun (WGS) entry which is preliminary data.</text>
</comment>
<feature type="domain" description="Helicase C-terminal" evidence="9">
    <location>
        <begin position="364"/>
        <end position="505"/>
    </location>
</feature>
<dbReference type="InterPro" id="IPR027417">
    <property type="entry name" value="P-loop_NTPase"/>
</dbReference>
<dbReference type="SMART" id="SM00487">
    <property type="entry name" value="DEXDc"/>
    <property type="match status" value="1"/>
</dbReference>
<keyword evidence="5" id="KW-0413">Isomerase</keyword>
<evidence type="ECO:0000256" key="5">
    <source>
        <dbReference type="ARBA" id="ARBA00023235"/>
    </source>
</evidence>
<evidence type="ECO:0000256" key="7">
    <source>
        <dbReference type="ARBA" id="ARBA00034808"/>
    </source>
</evidence>
<dbReference type="Gene3D" id="3.40.50.300">
    <property type="entry name" value="P-loop containing nucleotide triphosphate hydrolases"/>
    <property type="match status" value="2"/>
</dbReference>
<dbReference type="PROSITE" id="PS51194">
    <property type="entry name" value="HELICASE_CTER"/>
    <property type="match status" value="1"/>
</dbReference>
<dbReference type="EMBL" id="DABFUC010000009">
    <property type="protein sequence ID" value="HAI8958145.1"/>
    <property type="molecule type" value="Genomic_DNA"/>
</dbReference>
<dbReference type="NCBIfam" id="NF041063">
    <property type="entry name" value="DpdF"/>
    <property type="match status" value="1"/>
</dbReference>
<dbReference type="GO" id="GO:0005694">
    <property type="term" value="C:chromosome"/>
    <property type="evidence" value="ECO:0007669"/>
    <property type="project" value="TreeGrafter"/>
</dbReference>
<dbReference type="GO" id="GO:0000724">
    <property type="term" value="P:double-strand break repair via homologous recombination"/>
    <property type="evidence" value="ECO:0007669"/>
    <property type="project" value="TreeGrafter"/>
</dbReference>
<sequence length="855" mass="96656">MNLAQLIDNDFISSRLSECLLPEATAGHLDRRALIRDWLYREKHAHHNDNELTVPDDSQPGWPRQEEWEASGINCQRLGQTFLLSAGPAWCPQWLEQGNGMPFLASDQHQFCRQDTRVPMDYVLRRYFKKDNYISYQAPGQRDAVRRALFAPPGSTLLVNLPTGTGKTLVAQALALTASAPGALCVLIAPTTALVLELASRFRKLLIEAGNKAESVTGWYSGLPAQDKYDTYMRIRVGEQRLIVTSPEATCSSLQFALFEAAKQGGLRHVIVDEAHIVASWGNDFRPHFQQLGGLIRGLKRVSREANLTPCSTLLMSATITEASRKILRDTFDQEMSELHACHLRPEPAYWCYRAKDHSDKRDKVLQSLAHAPRPLILYVTRPKEAEEWAQQLRLQGYQRLATFTGDTPSEVRRSLLEKWDKNQLDIMIATSAFGVGMDKNDVRTVIHATVPENMDRFYQEVGRGGRDGYACTSLLIYNHQDVKQAEHLSSQKLIGLELGLERWKKLWGSAESVGDNLYRIDIERIHSGLNFRSKQNKLWNLRTVLMMVRAGVLELDADLQNPPDKKDFADVNRYEAAKEQIIRQNGNSLVVRILRSHHTGEELWKTRIIPSREETLQAARANHNALINWLHTPLSRPLCEALVDLYSMAEFIPGHACGGCPACRDNQALTSNYPSPPTLLLNPPASVAQQALSRWQALSGLSYSSCFITYPPVNDDEWERENWYHRIATLLVQLYHRGIVQRVWADPALLHSIFSAIPRGERLILLSDELPARDEPAPDNDVMAELAELVLPTQESCANGYLPPFNPAPLQLTLIPHDMPDPHHPGGAHYVLLDNHNWITIEQLQRKLDSVDYQ</sequence>
<dbReference type="InterPro" id="IPR014001">
    <property type="entry name" value="Helicase_ATP-bd"/>
</dbReference>
<dbReference type="PANTHER" id="PTHR13710:SF105">
    <property type="entry name" value="ATP-DEPENDENT DNA HELICASE Q1"/>
    <property type="match status" value="1"/>
</dbReference>
<accession>A0A1A9P878</accession>
<protein>
    <recommendedName>
        <fullName evidence="7">DNA 3'-5' helicase</fullName>
        <ecNumber evidence="7">5.6.2.4</ecNumber>
    </recommendedName>
</protein>
<reference evidence="10 12" key="2">
    <citation type="submission" date="2020-02" db="EMBL/GenBank/DDBJ databases">
        <authorList>
            <consortium name="PulseNet: The National Subtyping Network for Foodborne Disease Surveillance"/>
            <person name="Tarr C.L."/>
            <person name="Trees E."/>
            <person name="Katz L.S."/>
            <person name="Carleton-Romer H.A."/>
            <person name="Stroika S."/>
            <person name="Kucerova Z."/>
            <person name="Roache K.F."/>
            <person name="Sabol A.L."/>
            <person name="Besser J."/>
            <person name="Gerner-Smidt P."/>
        </authorList>
    </citation>
    <scope>NUCLEOTIDE SEQUENCE [LARGE SCALE GENOMIC DNA]</scope>
    <source>
        <strain evidence="10 12">2014C-3796</strain>
    </source>
</reference>
<dbReference type="Proteomes" id="UP000842385">
    <property type="component" value="Unassembled WGS sequence"/>
</dbReference>
<evidence type="ECO:0000313" key="13">
    <source>
        <dbReference type="Proteomes" id="UP000842385"/>
    </source>
</evidence>
<feature type="domain" description="Helicase ATP-binding" evidence="8">
    <location>
        <begin position="148"/>
        <end position="338"/>
    </location>
</feature>
<evidence type="ECO:0000256" key="3">
    <source>
        <dbReference type="ARBA" id="ARBA00022840"/>
    </source>
</evidence>
<dbReference type="Pfam" id="PF00270">
    <property type="entry name" value="DEAD"/>
    <property type="match status" value="1"/>
</dbReference>
<keyword evidence="2" id="KW-0547">Nucleotide-binding</keyword>
<dbReference type="SMART" id="SM00490">
    <property type="entry name" value="HELICc"/>
    <property type="match status" value="1"/>
</dbReference>
<dbReference type="GO" id="GO:0005524">
    <property type="term" value="F:ATP binding"/>
    <property type="evidence" value="ECO:0007669"/>
    <property type="project" value="UniProtKB-KW"/>
</dbReference>
<evidence type="ECO:0000313" key="10">
    <source>
        <dbReference type="EMBL" id="EFI0211616.1"/>
    </source>
</evidence>
<evidence type="ECO:0000259" key="8">
    <source>
        <dbReference type="PROSITE" id="PS51192"/>
    </source>
</evidence>
<dbReference type="AlphaFoldDB" id="A0A1A9P878"/>
<dbReference type="GO" id="GO:0005737">
    <property type="term" value="C:cytoplasm"/>
    <property type="evidence" value="ECO:0007669"/>
    <property type="project" value="TreeGrafter"/>
</dbReference>
<keyword evidence="3" id="KW-0067">ATP-binding</keyword>
<evidence type="ECO:0000256" key="2">
    <source>
        <dbReference type="ARBA" id="ARBA00022741"/>
    </source>
</evidence>
<dbReference type="Pfam" id="PF00271">
    <property type="entry name" value="Helicase_C"/>
    <property type="match status" value="1"/>
</dbReference>
<reference evidence="11" key="3">
    <citation type="submission" date="2020-04" db="EMBL/GenBank/DDBJ databases">
        <authorList>
            <consortium name="NCBI Pathogen Detection Project"/>
        </authorList>
    </citation>
    <scope>NUCLEOTIDE SEQUENCE</scope>
    <source>
        <strain evidence="11">TW14994</strain>
    </source>
</reference>
<dbReference type="GO" id="GO:0009378">
    <property type="term" value="F:four-way junction helicase activity"/>
    <property type="evidence" value="ECO:0007669"/>
    <property type="project" value="TreeGrafter"/>
</dbReference>
<keyword evidence="4" id="KW-0238">DNA-binding</keyword>
<evidence type="ECO:0000256" key="1">
    <source>
        <dbReference type="ARBA" id="ARBA00005446"/>
    </source>
</evidence>
<evidence type="ECO:0000313" key="12">
    <source>
        <dbReference type="Proteomes" id="UP000521994"/>
    </source>
</evidence>
<comment type="similarity">
    <text evidence="1">Belongs to the helicase family. RecQ subfamily.</text>
</comment>
<evidence type="ECO:0000256" key="6">
    <source>
        <dbReference type="ARBA" id="ARBA00034617"/>
    </source>
</evidence>
<dbReference type="GO" id="GO:0003677">
    <property type="term" value="F:DNA binding"/>
    <property type="evidence" value="ECO:0007669"/>
    <property type="project" value="UniProtKB-KW"/>
</dbReference>
<evidence type="ECO:0000259" key="9">
    <source>
        <dbReference type="PROSITE" id="PS51194"/>
    </source>
</evidence>
<dbReference type="GO" id="GO:0043138">
    <property type="term" value="F:3'-5' DNA helicase activity"/>
    <property type="evidence" value="ECO:0007669"/>
    <property type="project" value="UniProtKB-EC"/>
</dbReference>
<evidence type="ECO:0000256" key="4">
    <source>
        <dbReference type="ARBA" id="ARBA00023125"/>
    </source>
</evidence>
<keyword evidence="10" id="KW-0347">Helicase</keyword>
<dbReference type="SUPFAM" id="SSF52540">
    <property type="entry name" value="P-loop containing nucleoside triphosphate hydrolases"/>
    <property type="match status" value="1"/>
</dbReference>
<proteinExistence type="inferred from homology"/>
<name>A0A1A9P878_ECOLX</name>
<dbReference type="PANTHER" id="PTHR13710">
    <property type="entry name" value="DNA HELICASE RECQ FAMILY MEMBER"/>
    <property type="match status" value="1"/>
</dbReference>
<dbReference type="EC" id="5.6.2.4" evidence="7"/>
<evidence type="ECO:0000313" key="11">
    <source>
        <dbReference type="EMBL" id="HAI8958145.1"/>
    </source>
</evidence>
<dbReference type="InterPro" id="IPR001650">
    <property type="entry name" value="Helicase_C-like"/>
</dbReference>
<gene>
    <name evidence="10" type="ORF">BG944_000715</name>
    <name evidence="11" type="ORF">HKA49_002294</name>
</gene>
<dbReference type="Proteomes" id="UP000521994">
    <property type="component" value="Unassembled WGS sequence"/>
</dbReference>